<dbReference type="InterPro" id="IPR015422">
    <property type="entry name" value="PyrdxlP-dep_Trfase_small"/>
</dbReference>
<proteinExistence type="predicted"/>
<reference evidence="3 4" key="1">
    <citation type="submission" date="2024-09" db="EMBL/GenBank/DDBJ databases">
        <authorList>
            <person name="Sun Q."/>
            <person name="Mori K."/>
        </authorList>
    </citation>
    <scope>NUCLEOTIDE SEQUENCE [LARGE SCALE GENOMIC DNA]</scope>
    <source>
        <strain evidence="3 4">CICC 11035S</strain>
    </source>
</reference>
<keyword evidence="3" id="KW-0808">Transferase</keyword>
<evidence type="ECO:0000259" key="2">
    <source>
        <dbReference type="Pfam" id="PF00266"/>
    </source>
</evidence>
<protein>
    <submittedName>
        <fullName evidence="3">Aminotransferase class V-fold PLP-dependent enzyme</fullName>
    </submittedName>
</protein>
<dbReference type="PANTHER" id="PTHR43586">
    <property type="entry name" value="CYSTEINE DESULFURASE"/>
    <property type="match status" value="1"/>
</dbReference>
<dbReference type="RefSeq" id="WP_267218939.1">
    <property type="nucleotide sequence ID" value="NZ_JAPCWC010000002.1"/>
</dbReference>
<dbReference type="Pfam" id="PF00266">
    <property type="entry name" value="Aminotran_5"/>
    <property type="match status" value="1"/>
</dbReference>
<dbReference type="InterPro" id="IPR015424">
    <property type="entry name" value="PyrdxlP-dep_Trfase"/>
</dbReference>
<sequence>MSHPRDLFHVPAENGAYLLAHSVGCQPRAAAAALDTDMLAPWRQAGGDAWPLWLETIDGFREQVAALLGVEPASVAPQTSVSAALFTLLSGLSLAPGKNVVLLSEQSFPTIGFVLAPLARLGLTPRFIPAHEDPSDPATWERHCDGAVAAVIAMHVHSNTGLVAPLAEIAALARRHGAVSIVDTAQSAGILPLSPTRWGVDAVIGSCVKWLCGGPGAGYLHIRETLIPALAPLDVGWFSHENPFAFDIRDFRYAPDARRFQGGTPSVAPFALAAQGIRTILSIGQEQILANNHACIAAFEDECRQSLGWSNRGGTLCLACDDPQALSQILKTADYAHDFRGNVLRASFHAWNTEEQARTLARFVKQAGMVITPAR</sequence>
<evidence type="ECO:0000313" key="4">
    <source>
        <dbReference type="Proteomes" id="UP001589858"/>
    </source>
</evidence>
<dbReference type="InterPro" id="IPR015421">
    <property type="entry name" value="PyrdxlP-dep_Trfase_major"/>
</dbReference>
<dbReference type="EMBL" id="JBHLTM010000061">
    <property type="protein sequence ID" value="MFC0686232.1"/>
    <property type="molecule type" value="Genomic_DNA"/>
</dbReference>
<keyword evidence="1" id="KW-0663">Pyridoxal phosphate</keyword>
<dbReference type="Gene3D" id="3.90.1150.10">
    <property type="entry name" value="Aspartate Aminotransferase, domain 1"/>
    <property type="match status" value="1"/>
</dbReference>
<feature type="domain" description="Aminotransferase class V" evidence="2">
    <location>
        <begin position="57"/>
        <end position="302"/>
    </location>
</feature>
<name>A0ABV6SC22_9SPHN</name>
<keyword evidence="3" id="KW-0032">Aminotransferase</keyword>
<dbReference type="Proteomes" id="UP001589858">
    <property type="component" value="Unassembled WGS sequence"/>
</dbReference>
<dbReference type="SUPFAM" id="SSF53383">
    <property type="entry name" value="PLP-dependent transferases"/>
    <property type="match status" value="1"/>
</dbReference>
<organism evidence="3 4">
    <name type="scientific">Novosphingobium clariflavum</name>
    <dbReference type="NCBI Taxonomy" id="2029884"/>
    <lineage>
        <taxon>Bacteria</taxon>
        <taxon>Pseudomonadati</taxon>
        <taxon>Pseudomonadota</taxon>
        <taxon>Alphaproteobacteria</taxon>
        <taxon>Sphingomonadales</taxon>
        <taxon>Sphingomonadaceae</taxon>
        <taxon>Novosphingobium</taxon>
    </lineage>
</organism>
<comment type="caution">
    <text evidence="3">The sequence shown here is derived from an EMBL/GenBank/DDBJ whole genome shotgun (WGS) entry which is preliminary data.</text>
</comment>
<gene>
    <name evidence="3" type="ORF">ACFFF8_16710</name>
</gene>
<evidence type="ECO:0000256" key="1">
    <source>
        <dbReference type="ARBA" id="ARBA00022898"/>
    </source>
</evidence>
<keyword evidence="4" id="KW-1185">Reference proteome</keyword>
<accession>A0ABV6SC22</accession>
<dbReference type="PANTHER" id="PTHR43586:SF4">
    <property type="entry name" value="ISOPENICILLIN N EPIMERASE"/>
    <property type="match status" value="1"/>
</dbReference>
<dbReference type="Gene3D" id="3.40.640.10">
    <property type="entry name" value="Type I PLP-dependent aspartate aminotransferase-like (Major domain)"/>
    <property type="match status" value="1"/>
</dbReference>
<dbReference type="GO" id="GO:0008483">
    <property type="term" value="F:transaminase activity"/>
    <property type="evidence" value="ECO:0007669"/>
    <property type="project" value="UniProtKB-KW"/>
</dbReference>
<evidence type="ECO:0000313" key="3">
    <source>
        <dbReference type="EMBL" id="MFC0686232.1"/>
    </source>
</evidence>
<dbReference type="InterPro" id="IPR000192">
    <property type="entry name" value="Aminotrans_V_dom"/>
</dbReference>